<dbReference type="PANTHER" id="PTHR43018:SF1">
    <property type="entry name" value="PROTEIN AROA(G)"/>
    <property type="match status" value="1"/>
</dbReference>
<gene>
    <name evidence="4" type="primary">aroF</name>
    <name evidence="4" type="ORF">ENV70_06320</name>
</gene>
<dbReference type="NCBIfam" id="NF006421">
    <property type="entry name" value="PRK08673.1"/>
    <property type="match status" value="1"/>
</dbReference>
<reference evidence="4" key="1">
    <citation type="journal article" date="2020" name="mSystems">
        <title>Genome- and Community-Level Interaction Insights into Carbon Utilization and Element Cycling Functions of Hydrothermarchaeota in Hydrothermal Sediment.</title>
        <authorList>
            <person name="Zhou Z."/>
            <person name="Liu Y."/>
            <person name="Xu W."/>
            <person name="Pan J."/>
            <person name="Luo Z.H."/>
            <person name="Li M."/>
        </authorList>
    </citation>
    <scope>NUCLEOTIDE SEQUENCE [LARGE SCALE GENOMIC DNA]</scope>
    <source>
        <strain evidence="4">SpSt-783</strain>
    </source>
</reference>
<feature type="domain" description="DAHP synthase ferredoxin-like" evidence="3">
    <location>
        <begin position="1"/>
        <end position="67"/>
    </location>
</feature>
<dbReference type="GO" id="GO:0016832">
    <property type="term" value="F:aldehyde-lyase activity"/>
    <property type="evidence" value="ECO:0007669"/>
    <property type="project" value="InterPro"/>
</dbReference>
<dbReference type="Pfam" id="PF00793">
    <property type="entry name" value="DAHP_synth_1"/>
    <property type="match status" value="1"/>
</dbReference>
<feature type="domain" description="DAHP synthetase I/KDSA" evidence="2">
    <location>
        <begin position="88"/>
        <end position="328"/>
    </location>
</feature>
<dbReference type="EC" id="2.5.1.54" evidence="4"/>
<dbReference type="AlphaFoldDB" id="A0A7C6EJN2"/>
<dbReference type="PANTHER" id="PTHR43018">
    <property type="entry name" value="PHOSPHO-2-DEHYDRO-3-DEOXYHEPTONATE ALDOLASE"/>
    <property type="match status" value="1"/>
</dbReference>
<name>A0A7C6EJN2_UNCW3</name>
<dbReference type="NCBIfam" id="TIGR01361">
    <property type="entry name" value="DAHP_synth_Bsub"/>
    <property type="match status" value="1"/>
</dbReference>
<dbReference type="EMBL" id="DTHJ01000132">
    <property type="protein sequence ID" value="HHS63207.1"/>
    <property type="molecule type" value="Genomic_DNA"/>
</dbReference>
<proteinExistence type="predicted"/>
<dbReference type="InterPro" id="IPR006268">
    <property type="entry name" value="DAHP_syn_2"/>
</dbReference>
<dbReference type="Pfam" id="PF18152">
    <property type="entry name" value="DAHP_snth_FXD"/>
    <property type="match status" value="1"/>
</dbReference>
<dbReference type="GO" id="GO:0009073">
    <property type="term" value="P:aromatic amino acid family biosynthetic process"/>
    <property type="evidence" value="ECO:0007669"/>
    <property type="project" value="InterPro"/>
</dbReference>
<dbReference type="Gene3D" id="3.20.20.70">
    <property type="entry name" value="Aldolase class I"/>
    <property type="match status" value="1"/>
</dbReference>
<dbReference type="Gene3D" id="3.30.70.1140">
    <property type="entry name" value="Phospho-2-dehydro-3-deoxyheptonate aldolase, domain 1"/>
    <property type="match status" value="1"/>
</dbReference>
<dbReference type="NCBIfam" id="NF009239">
    <property type="entry name" value="PRK12595.1"/>
    <property type="match status" value="1"/>
</dbReference>
<keyword evidence="1 4" id="KW-0808">Transferase</keyword>
<evidence type="ECO:0000256" key="1">
    <source>
        <dbReference type="ARBA" id="ARBA00022679"/>
    </source>
</evidence>
<dbReference type="InterPro" id="IPR013785">
    <property type="entry name" value="Aldolase_TIM"/>
</dbReference>
<evidence type="ECO:0000313" key="4">
    <source>
        <dbReference type="EMBL" id="HHS63207.1"/>
    </source>
</evidence>
<dbReference type="InterPro" id="IPR052899">
    <property type="entry name" value="Class-I_DAHP_synthase"/>
</dbReference>
<dbReference type="SUPFAM" id="SSF51569">
    <property type="entry name" value="Aldolase"/>
    <property type="match status" value="1"/>
</dbReference>
<organism evidence="4">
    <name type="scientific">candidate division WOR-3 bacterium</name>
    <dbReference type="NCBI Taxonomy" id="2052148"/>
    <lineage>
        <taxon>Bacteria</taxon>
        <taxon>Bacteria division WOR-3</taxon>
    </lineage>
</organism>
<sequence>MLVVMHKDATDEQIKNVCKSIKEMGLTPHPIKGAQRVAIGITGNKDMVDKNRLEGLDGVIDVIIVTKPYKLTSREMKPDDTKIMVGNAIIGDRKLVIIAGPCAVESEMQTIEIARAVKSLGADILRGGAFKPRTSPYSFQGLGEEGLKILAWAGRETGLPVISEAVDTEIFSLVEEYVDVIQIGARNMQNYGLLKRAGKSKKPILLKRGMASTIQEFLLAAEYIMSEGNYNVILCERGIRTFSDFTRFTLDISSIPELKRISHLPVIADPSHASGKRDMVLPLSRAAIAAGADGIMVEVHNSPEKALSDGPQSLTITGFEILMNEIKNIAEAINRN</sequence>
<accession>A0A7C6EJN2</accession>
<protein>
    <submittedName>
        <fullName evidence="4">3-deoxy-7-phosphoheptulonate synthase</fullName>
        <ecNumber evidence="4">2.5.1.54</ecNumber>
    </submittedName>
</protein>
<dbReference type="GO" id="GO:0003849">
    <property type="term" value="F:3-deoxy-7-phosphoheptulonate synthase activity"/>
    <property type="evidence" value="ECO:0007669"/>
    <property type="project" value="UniProtKB-EC"/>
</dbReference>
<evidence type="ECO:0000259" key="3">
    <source>
        <dbReference type="Pfam" id="PF18152"/>
    </source>
</evidence>
<comment type="caution">
    <text evidence="4">The sequence shown here is derived from an EMBL/GenBank/DDBJ whole genome shotgun (WGS) entry which is preliminary data.</text>
</comment>
<evidence type="ECO:0000259" key="2">
    <source>
        <dbReference type="Pfam" id="PF00793"/>
    </source>
</evidence>
<dbReference type="InterPro" id="IPR041071">
    <property type="entry name" value="DAHP_snth_FXD"/>
</dbReference>
<dbReference type="InterPro" id="IPR006218">
    <property type="entry name" value="DAHP1/KDSA"/>
</dbReference>